<organism evidence="4 5">
    <name type="scientific">Bradyrhizobium daqingense</name>
    <dbReference type="NCBI Taxonomy" id="993502"/>
    <lineage>
        <taxon>Bacteria</taxon>
        <taxon>Pseudomonadati</taxon>
        <taxon>Pseudomonadota</taxon>
        <taxon>Alphaproteobacteria</taxon>
        <taxon>Hyphomicrobiales</taxon>
        <taxon>Nitrobacteraceae</taxon>
        <taxon>Bradyrhizobium</taxon>
    </lineage>
</organism>
<dbReference type="AlphaFoldDB" id="A0A562LQJ4"/>
<dbReference type="PANTHER" id="PTHR43000">
    <property type="entry name" value="DTDP-D-GLUCOSE 4,6-DEHYDRATASE-RELATED"/>
    <property type="match status" value="1"/>
</dbReference>
<comment type="similarity">
    <text evidence="2">Belongs to the NAD(P)-dependent epimerase/dehydratase family.</text>
</comment>
<evidence type="ECO:0000256" key="1">
    <source>
        <dbReference type="ARBA" id="ARBA00005125"/>
    </source>
</evidence>
<accession>A0A562LQJ4</accession>
<evidence type="ECO:0000313" key="5">
    <source>
        <dbReference type="Proteomes" id="UP000317176"/>
    </source>
</evidence>
<dbReference type="Proteomes" id="UP000317176">
    <property type="component" value="Unassembled WGS sequence"/>
</dbReference>
<dbReference type="SUPFAM" id="SSF51735">
    <property type="entry name" value="NAD(P)-binding Rossmann-fold domains"/>
    <property type="match status" value="1"/>
</dbReference>
<dbReference type="Gene3D" id="3.40.50.720">
    <property type="entry name" value="NAD(P)-binding Rossmann-like Domain"/>
    <property type="match status" value="1"/>
</dbReference>
<keyword evidence="5" id="KW-1185">Reference proteome</keyword>
<dbReference type="InterPro" id="IPR036291">
    <property type="entry name" value="NAD(P)-bd_dom_sf"/>
</dbReference>
<comment type="pathway">
    <text evidence="1">Bacterial outer membrane biogenesis; LPS O-antigen biosynthesis.</text>
</comment>
<evidence type="ECO:0000259" key="3">
    <source>
        <dbReference type="Pfam" id="PF01370"/>
    </source>
</evidence>
<comment type="caution">
    <text evidence="4">The sequence shown here is derived from an EMBL/GenBank/DDBJ whole genome shotgun (WGS) entry which is preliminary data.</text>
</comment>
<reference evidence="4 5" key="1">
    <citation type="journal article" date="2015" name="Stand. Genomic Sci.">
        <title>Genomic Encyclopedia of Bacterial and Archaeal Type Strains, Phase III: the genomes of soil and plant-associated and newly described type strains.</title>
        <authorList>
            <person name="Whitman W.B."/>
            <person name="Woyke T."/>
            <person name="Klenk H.P."/>
            <person name="Zhou Y."/>
            <person name="Lilburn T.G."/>
            <person name="Beck B.J."/>
            <person name="De Vos P."/>
            <person name="Vandamme P."/>
            <person name="Eisen J.A."/>
            <person name="Garrity G."/>
            <person name="Hugenholtz P."/>
            <person name="Kyrpides N.C."/>
        </authorList>
    </citation>
    <scope>NUCLEOTIDE SEQUENCE [LARGE SCALE GENOMIC DNA]</scope>
    <source>
        <strain evidence="4 5">CGMCC 1.10947</strain>
    </source>
</reference>
<dbReference type="Pfam" id="PF01370">
    <property type="entry name" value="Epimerase"/>
    <property type="match status" value="1"/>
</dbReference>
<feature type="domain" description="NAD-dependent epimerase/dehydratase" evidence="3">
    <location>
        <begin position="22"/>
        <end position="250"/>
    </location>
</feature>
<dbReference type="RefSeq" id="WP_231088464.1">
    <property type="nucleotide sequence ID" value="NZ_CP088014.1"/>
</dbReference>
<dbReference type="EMBL" id="VLKL01000002">
    <property type="protein sequence ID" value="TWI09897.1"/>
    <property type="molecule type" value="Genomic_DNA"/>
</dbReference>
<sequence>MAIGTWDIDAPRVVIYPGAMRIFVTGASGFLGSYLVADLVARGHEVAVLLRPTSSDWRLGEVRDRLHVVAGGLDDLDGLRRALGAFGPEAVVHMAWRGVAGAERNSPVQAVNVADTVGLAEIAVEVGARIFVGAGSQAEYGPYDRAIREDDAARPTTLYGMAKLAAGSMALRLCEERGLRAAWLRIFSTYGPKDADHWLIPSMIRNLRSGQHMALTACEQRWGFLHARDAASAFRLAITHDAASGIFNLGSPDAPPLRETVTRLRDLVDPGATLGFGELAYRPDQVMVLAADVSRTLALGWKPEVSLDEGLRETVNWHDATTPSRKLS</sequence>
<proteinExistence type="inferred from homology"/>
<gene>
    <name evidence="4" type="ORF">IQ17_00977</name>
</gene>
<evidence type="ECO:0000256" key="2">
    <source>
        <dbReference type="ARBA" id="ARBA00007637"/>
    </source>
</evidence>
<evidence type="ECO:0000313" key="4">
    <source>
        <dbReference type="EMBL" id="TWI09897.1"/>
    </source>
</evidence>
<protein>
    <submittedName>
        <fullName evidence="4">Nucleoside-diphosphate-sugar epimerase</fullName>
    </submittedName>
</protein>
<name>A0A562LQJ4_9BRAD</name>
<dbReference type="InterPro" id="IPR001509">
    <property type="entry name" value="Epimerase_deHydtase"/>
</dbReference>